<dbReference type="EMBL" id="CP036287">
    <property type="protein sequence ID" value="QDU67663.1"/>
    <property type="molecule type" value="Genomic_DNA"/>
</dbReference>
<protein>
    <submittedName>
        <fullName evidence="1">Uncharacterized protein</fullName>
    </submittedName>
</protein>
<dbReference type="Proteomes" id="UP000316921">
    <property type="component" value="Chromosome"/>
</dbReference>
<accession>A0A518BL36</accession>
<sequence>MAQSKRKAGGRAAVPVDPVACPLCDDDEDEMSRHGLKLHLVRVHRMPTEEAVDAANRAQRHGGPLDIARAVRAYLAARRELAGGAPFFDELPADAVAHFRADAEGRAERLRLEIERACEKAEGEKPKAKRRR</sequence>
<dbReference type="KEGG" id="pbap:Pla133_27510"/>
<keyword evidence="2" id="KW-1185">Reference proteome</keyword>
<name>A0A518BL36_9BACT</name>
<evidence type="ECO:0000313" key="1">
    <source>
        <dbReference type="EMBL" id="QDU67663.1"/>
    </source>
</evidence>
<organism evidence="1 2">
    <name type="scientific">Engelhardtia mirabilis</name>
    <dbReference type="NCBI Taxonomy" id="2528011"/>
    <lineage>
        <taxon>Bacteria</taxon>
        <taxon>Pseudomonadati</taxon>
        <taxon>Planctomycetota</taxon>
        <taxon>Planctomycetia</taxon>
        <taxon>Planctomycetia incertae sedis</taxon>
        <taxon>Engelhardtia</taxon>
    </lineage>
</organism>
<proteinExistence type="predicted"/>
<reference evidence="1 2" key="1">
    <citation type="submission" date="2019-02" db="EMBL/GenBank/DDBJ databases">
        <title>Deep-cultivation of Planctomycetes and their phenomic and genomic characterization uncovers novel biology.</title>
        <authorList>
            <person name="Wiegand S."/>
            <person name="Jogler M."/>
            <person name="Boedeker C."/>
            <person name="Pinto D."/>
            <person name="Vollmers J."/>
            <person name="Rivas-Marin E."/>
            <person name="Kohn T."/>
            <person name="Peeters S.H."/>
            <person name="Heuer A."/>
            <person name="Rast P."/>
            <person name="Oberbeckmann S."/>
            <person name="Bunk B."/>
            <person name="Jeske O."/>
            <person name="Meyerdierks A."/>
            <person name="Storesund J.E."/>
            <person name="Kallscheuer N."/>
            <person name="Luecker S."/>
            <person name="Lage O.M."/>
            <person name="Pohl T."/>
            <person name="Merkel B.J."/>
            <person name="Hornburger P."/>
            <person name="Mueller R.-W."/>
            <person name="Bruemmer F."/>
            <person name="Labrenz M."/>
            <person name="Spormann A.M."/>
            <person name="Op den Camp H."/>
            <person name="Overmann J."/>
            <person name="Amann R."/>
            <person name="Jetten M.S.M."/>
            <person name="Mascher T."/>
            <person name="Medema M.H."/>
            <person name="Devos D.P."/>
            <person name="Kaster A.-K."/>
            <person name="Ovreas L."/>
            <person name="Rohde M."/>
            <person name="Galperin M.Y."/>
            <person name="Jogler C."/>
        </authorList>
    </citation>
    <scope>NUCLEOTIDE SEQUENCE [LARGE SCALE GENOMIC DNA]</scope>
    <source>
        <strain evidence="1 2">Pla133</strain>
    </source>
</reference>
<dbReference type="AlphaFoldDB" id="A0A518BL36"/>
<evidence type="ECO:0000313" key="2">
    <source>
        <dbReference type="Proteomes" id="UP000316921"/>
    </source>
</evidence>
<gene>
    <name evidence="1" type="ORF">Pla133_27510</name>
</gene>